<comment type="similarity">
    <text evidence="1">Belongs to the sigma-70 factor family. ECF subfamily.</text>
</comment>
<evidence type="ECO:0000313" key="7">
    <source>
        <dbReference type="EMBL" id="MBF4763476.1"/>
    </source>
</evidence>
<dbReference type="SUPFAM" id="SSF88659">
    <property type="entry name" value="Sigma3 and sigma4 domains of RNA polymerase sigma factors"/>
    <property type="match status" value="1"/>
</dbReference>
<proteinExistence type="inferred from homology"/>
<keyword evidence="5" id="KW-1133">Transmembrane helix</keyword>
<reference evidence="7" key="1">
    <citation type="submission" date="2020-11" db="EMBL/GenBank/DDBJ databases">
        <title>Nocardioides sp. nov., isolated from Soil of Cynanchum wilfordii Hemsley rhizosphere.</title>
        <authorList>
            <person name="Lee J.-S."/>
            <person name="Suh M.K."/>
            <person name="Kim J.-S."/>
        </authorList>
    </citation>
    <scope>NUCLEOTIDE SEQUENCE</scope>
    <source>
        <strain evidence="7">KCTC 19275</strain>
    </source>
</reference>
<evidence type="ECO:0000256" key="2">
    <source>
        <dbReference type="ARBA" id="ARBA00023015"/>
    </source>
</evidence>
<dbReference type="AlphaFoldDB" id="A0A930VF77"/>
<evidence type="ECO:0000313" key="8">
    <source>
        <dbReference type="Proteomes" id="UP000640489"/>
    </source>
</evidence>
<dbReference type="InterPro" id="IPR013324">
    <property type="entry name" value="RNA_pol_sigma_r3/r4-like"/>
</dbReference>
<dbReference type="Pfam" id="PF08281">
    <property type="entry name" value="Sigma70_r4_2"/>
    <property type="match status" value="1"/>
</dbReference>
<comment type="caution">
    <text evidence="7">The sequence shown here is derived from an EMBL/GenBank/DDBJ whole genome shotgun (WGS) entry which is preliminary data.</text>
</comment>
<dbReference type="EMBL" id="JADKPN010000004">
    <property type="protein sequence ID" value="MBF4763476.1"/>
    <property type="molecule type" value="Genomic_DNA"/>
</dbReference>
<evidence type="ECO:0000256" key="4">
    <source>
        <dbReference type="ARBA" id="ARBA00023163"/>
    </source>
</evidence>
<dbReference type="InterPro" id="IPR013249">
    <property type="entry name" value="RNA_pol_sigma70_r4_t2"/>
</dbReference>
<feature type="transmembrane region" description="Helical" evidence="5">
    <location>
        <begin position="190"/>
        <end position="211"/>
    </location>
</feature>
<keyword evidence="2" id="KW-0805">Transcription regulation</keyword>
<keyword evidence="4" id="KW-0804">Transcription</keyword>
<dbReference type="GO" id="GO:0006352">
    <property type="term" value="P:DNA-templated transcription initiation"/>
    <property type="evidence" value="ECO:0007669"/>
    <property type="project" value="InterPro"/>
</dbReference>
<accession>A0A930VF77</accession>
<evidence type="ECO:0000256" key="5">
    <source>
        <dbReference type="SAM" id="Phobius"/>
    </source>
</evidence>
<gene>
    <name evidence="7" type="ORF">ISU07_10090</name>
</gene>
<keyword evidence="3" id="KW-0731">Sigma factor</keyword>
<keyword evidence="5" id="KW-0812">Transmembrane</keyword>
<evidence type="ECO:0000256" key="1">
    <source>
        <dbReference type="ARBA" id="ARBA00010641"/>
    </source>
</evidence>
<keyword evidence="5" id="KW-0472">Membrane</keyword>
<name>A0A930VF77_9ACTN</name>
<evidence type="ECO:0000256" key="3">
    <source>
        <dbReference type="ARBA" id="ARBA00023082"/>
    </source>
</evidence>
<feature type="domain" description="RNA polymerase sigma factor 70 region 4 type 2" evidence="6">
    <location>
        <begin position="102"/>
        <end position="148"/>
    </location>
</feature>
<organism evidence="7 8">
    <name type="scientific">Nocardioides islandensis</name>
    <dbReference type="NCBI Taxonomy" id="433663"/>
    <lineage>
        <taxon>Bacteria</taxon>
        <taxon>Bacillati</taxon>
        <taxon>Actinomycetota</taxon>
        <taxon>Actinomycetes</taxon>
        <taxon>Propionibacteriales</taxon>
        <taxon>Nocardioidaceae</taxon>
        <taxon>Nocardioides</taxon>
    </lineage>
</organism>
<dbReference type="RefSeq" id="WP_194706647.1">
    <property type="nucleotide sequence ID" value="NZ_JADKPN010000004.1"/>
</dbReference>
<evidence type="ECO:0000259" key="6">
    <source>
        <dbReference type="Pfam" id="PF08281"/>
    </source>
</evidence>
<dbReference type="GO" id="GO:0016987">
    <property type="term" value="F:sigma factor activity"/>
    <property type="evidence" value="ECO:0007669"/>
    <property type="project" value="UniProtKB-KW"/>
</dbReference>
<protein>
    <recommendedName>
        <fullName evidence="6">RNA polymerase sigma factor 70 region 4 type 2 domain-containing protein</fullName>
    </recommendedName>
</protein>
<dbReference type="SUPFAM" id="SSF50998">
    <property type="entry name" value="Quinoprotein alcohol dehydrogenase-like"/>
    <property type="match status" value="1"/>
</dbReference>
<dbReference type="GO" id="GO:0003677">
    <property type="term" value="F:DNA binding"/>
    <property type="evidence" value="ECO:0007669"/>
    <property type="project" value="InterPro"/>
</dbReference>
<dbReference type="InterPro" id="IPR036388">
    <property type="entry name" value="WH-like_DNA-bd_sf"/>
</dbReference>
<dbReference type="Proteomes" id="UP000640489">
    <property type="component" value="Unassembled WGS sequence"/>
</dbReference>
<sequence>MTRDRDFTAYVLARWPLVARAYVLLGVPVAVAESLTREVFAEVLPRWGSLQRDGDLGVELAQVVVDRWARAGAKPAPQPMMVPTPLLLTSELEQRMALLVRLGDGLAGLDETTRLAVVLHHLLGLDLAEVAAVLGATPAAVRYRVQDAAHTLDLGSLGLACPEAAAAIGVSPPDLAGIEARFRASRRRRWLASGAIGAAVVLVAAGVTLLVRPAPEPTLDPLPVTPADNPVGVAWWLGGTLHLDTGTVRVSGVRHLVESGDLVVYGDGDGQVVAVGEDGSRQVLGTMDVGTSLVSSQRAGLVAWLEPDQGDLVVWSAAGSRVVGTLPTVRDTVLVGWDRDRLYFRDDFIDQSLTVGSDELVVSTVSPPVSGALGPLVDVAAEVQLWPERGLSLTVVHPVDRAEVVVPGTSGQLSPDGRFVVTVGRPGGPAAYDAATGEAMGTWFPDDWTPMAAAFTSEGRVVWSVSRVGSYTLIDCLVARGYVNSFAVDSEPCTPRLDLHGVPVLAGGEPGLVPST</sequence>
<dbReference type="InterPro" id="IPR011047">
    <property type="entry name" value="Quinoprotein_ADH-like_sf"/>
</dbReference>
<keyword evidence="8" id="KW-1185">Reference proteome</keyword>
<dbReference type="Gene3D" id="1.10.10.10">
    <property type="entry name" value="Winged helix-like DNA-binding domain superfamily/Winged helix DNA-binding domain"/>
    <property type="match status" value="1"/>
</dbReference>